<dbReference type="PROSITE" id="PS01124">
    <property type="entry name" value="HTH_ARAC_FAMILY_2"/>
    <property type="match status" value="1"/>
</dbReference>
<dbReference type="SUPFAM" id="SSF46689">
    <property type="entry name" value="Homeodomain-like"/>
    <property type="match status" value="2"/>
</dbReference>
<dbReference type="OrthoDB" id="1410704at2"/>
<keyword evidence="2 5" id="KW-0238">DNA-binding</keyword>
<dbReference type="PANTHER" id="PTHR43280">
    <property type="entry name" value="ARAC-FAMILY TRANSCRIPTIONAL REGULATOR"/>
    <property type="match status" value="1"/>
</dbReference>
<evidence type="ECO:0000256" key="2">
    <source>
        <dbReference type="ARBA" id="ARBA00023125"/>
    </source>
</evidence>
<sequence length="290" mass="34173">MKTHREITPLKENDCFLVFDRKRNNFDFPIHFHPEFEINFIRNAKGARRVVGDHIGEIEDYELVMVGPNMHHAWEDYKNDPSETLHEITIQFPRYLFDDQMLNKNIFKPIKDLFRQANHGILFSYDTAKNVEEKLALISQKSGFDNFLDFQSLLYDLAISRNKKLLTTISFENQNDFHNSKRIEKVYNYIKGNYAQKIKIETAASEVNMTVISFSRLIKQRTGKTFTEFVNDLRLGYAIRKLIETNDGISEICFQCGFNNISNFNRVFKKKQGCTPKEFRENFTGTKNIY</sequence>
<dbReference type="GO" id="GO:0043565">
    <property type="term" value="F:sequence-specific DNA binding"/>
    <property type="evidence" value="ECO:0007669"/>
    <property type="project" value="InterPro"/>
</dbReference>
<reference evidence="6" key="1">
    <citation type="submission" date="2017-09" db="EMBL/GenBank/DDBJ databases">
        <authorList>
            <person name="Varghese N."/>
            <person name="Submissions S."/>
        </authorList>
    </citation>
    <scope>NUCLEOTIDE SEQUENCE [LARGE SCALE GENOMIC DNA]</scope>
    <source>
        <strain evidence="6">DSM 25885</strain>
    </source>
</reference>
<name>A0A285MSP4_9FLAO</name>
<dbReference type="PROSITE" id="PS00041">
    <property type="entry name" value="HTH_ARAC_FAMILY_1"/>
    <property type="match status" value="1"/>
</dbReference>
<dbReference type="InterPro" id="IPR018060">
    <property type="entry name" value="HTH_AraC"/>
</dbReference>
<dbReference type="EMBL" id="OBEH01000002">
    <property type="protein sequence ID" value="SNY99567.1"/>
    <property type="molecule type" value="Genomic_DNA"/>
</dbReference>
<gene>
    <name evidence="5" type="ORF">SAMN06265377_1378</name>
</gene>
<evidence type="ECO:0000313" key="5">
    <source>
        <dbReference type="EMBL" id="SNY99567.1"/>
    </source>
</evidence>
<dbReference type="PRINTS" id="PR00032">
    <property type="entry name" value="HTHARAC"/>
</dbReference>
<organism evidence="5 6">
    <name type="scientific">Flagellimonas pacifica</name>
    <dbReference type="NCBI Taxonomy" id="1247520"/>
    <lineage>
        <taxon>Bacteria</taxon>
        <taxon>Pseudomonadati</taxon>
        <taxon>Bacteroidota</taxon>
        <taxon>Flavobacteriia</taxon>
        <taxon>Flavobacteriales</taxon>
        <taxon>Flavobacteriaceae</taxon>
        <taxon>Flagellimonas</taxon>
    </lineage>
</organism>
<dbReference type="GO" id="GO:0003700">
    <property type="term" value="F:DNA-binding transcription factor activity"/>
    <property type="evidence" value="ECO:0007669"/>
    <property type="project" value="InterPro"/>
</dbReference>
<accession>A0A285MSP4</accession>
<protein>
    <submittedName>
        <fullName evidence="5">AraC-type DNA-binding protein</fullName>
    </submittedName>
</protein>
<dbReference type="AlphaFoldDB" id="A0A285MSP4"/>
<evidence type="ECO:0000256" key="1">
    <source>
        <dbReference type="ARBA" id="ARBA00023015"/>
    </source>
</evidence>
<dbReference type="Pfam" id="PF12833">
    <property type="entry name" value="HTH_18"/>
    <property type="match status" value="1"/>
</dbReference>
<dbReference type="InterPro" id="IPR020449">
    <property type="entry name" value="Tscrpt_reg_AraC-type_HTH"/>
</dbReference>
<evidence type="ECO:0000313" key="6">
    <source>
        <dbReference type="Proteomes" id="UP000219048"/>
    </source>
</evidence>
<evidence type="ECO:0000259" key="4">
    <source>
        <dbReference type="PROSITE" id="PS01124"/>
    </source>
</evidence>
<keyword evidence="3" id="KW-0804">Transcription</keyword>
<dbReference type="Gene3D" id="1.10.10.60">
    <property type="entry name" value="Homeodomain-like"/>
    <property type="match status" value="2"/>
</dbReference>
<dbReference type="InterPro" id="IPR009057">
    <property type="entry name" value="Homeodomain-like_sf"/>
</dbReference>
<dbReference type="Proteomes" id="UP000219048">
    <property type="component" value="Unassembled WGS sequence"/>
</dbReference>
<keyword evidence="1" id="KW-0805">Transcription regulation</keyword>
<dbReference type="InterPro" id="IPR018062">
    <property type="entry name" value="HTH_AraC-typ_CS"/>
</dbReference>
<dbReference type="RefSeq" id="WP_097045059.1">
    <property type="nucleotide sequence ID" value="NZ_OBEH01000002.1"/>
</dbReference>
<dbReference type="SMART" id="SM00342">
    <property type="entry name" value="HTH_ARAC"/>
    <property type="match status" value="1"/>
</dbReference>
<proteinExistence type="predicted"/>
<dbReference type="InterPro" id="IPR011051">
    <property type="entry name" value="RmlC_Cupin_sf"/>
</dbReference>
<dbReference type="PANTHER" id="PTHR43280:SF27">
    <property type="entry name" value="TRANSCRIPTIONAL REGULATOR MTLR"/>
    <property type="match status" value="1"/>
</dbReference>
<keyword evidence="6" id="KW-1185">Reference proteome</keyword>
<evidence type="ECO:0000256" key="3">
    <source>
        <dbReference type="ARBA" id="ARBA00023163"/>
    </source>
</evidence>
<dbReference type="SUPFAM" id="SSF51182">
    <property type="entry name" value="RmlC-like cupins"/>
    <property type="match status" value="1"/>
</dbReference>
<feature type="domain" description="HTH araC/xylS-type" evidence="4">
    <location>
        <begin position="184"/>
        <end position="282"/>
    </location>
</feature>